<feature type="binding site" evidence="6">
    <location>
        <position position="80"/>
    </location>
    <ligand>
        <name>Fe cation</name>
        <dbReference type="ChEBI" id="CHEBI:24875"/>
        <note>catalytic</note>
    </ligand>
</feature>
<dbReference type="InterPro" id="IPR011051">
    <property type="entry name" value="RmlC_Cupin_sf"/>
</dbReference>
<dbReference type="SUPFAM" id="SSF51182">
    <property type="entry name" value="RmlC-like cupins"/>
    <property type="match status" value="1"/>
</dbReference>
<keyword evidence="4" id="KW-0560">Oxidoreductase</keyword>
<reference evidence="8" key="1">
    <citation type="submission" date="2021-06" db="EMBL/GenBank/DDBJ databases">
        <title>Sequencing of actinobacteria type strains.</title>
        <authorList>
            <person name="Nguyen G.-S."/>
            <person name="Wentzel A."/>
        </authorList>
    </citation>
    <scope>NUCLEOTIDE SEQUENCE</scope>
    <source>
        <strain evidence="8">P38-E01</strain>
    </source>
</reference>
<keyword evidence="5 6" id="KW-0408">Iron</keyword>
<keyword evidence="3 8" id="KW-0223">Dioxygenase</keyword>
<dbReference type="Proteomes" id="UP000694501">
    <property type="component" value="Unassembled WGS sequence"/>
</dbReference>
<evidence type="ECO:0000256" key="3">
    <source>
        <dbReference type="ARBA" id="ARBA00022964"/>
    </source>
</evidence>
<proteinExistence type="inferred from homology"/>
<dbReference type="CDD" id="cd10548">
    <property type="entry name" value="cupin_CDO"/>
    <property type="match status" value="1"/>
</dbReference>
<protein>
    <submittedName>
        <fullName evidence="8">Cysteine dioxygenase family protein</fullName>
    </submittedName>
</protein>
<dbReference type="Pfam" id="PF05995">
    <property type="entry name" value="CDO_I"/>
    <property type="match status" value="1"/>
</dbReference>
<evidence type="ECO:0000313" key="8">
    <source>
        <dbReference type="EMBL" id="MBU7600472.1"/>
    </source>
</evidence>
<organism evidence="8 9">
    <name type="scientific">Streptomyces tardus</name>
    <dbReference type="NCBI Taxonomy" id="2780544"/>
    <lineage>
        <taxon>Bacteria</taxon>
        <taxon>Bacillati</taxon>
        <taxon>Actinomycetota</taxon>
        <taxon>Actinomycetes</taxon>
        <taxon>Kitasatosporales</taxon>
        <taxon>Streptomycetaceae</taxon>
        <taxon>Streptomyces</taxon>
    </lineage>
</organism>
<keyword evidence="2 6" id="KW-0479">Metal-binding</keyword>
<feature type="region of interest" description="Disordered" evidence="7">
    <location>
        <begin position="1"/>
        <end position="21"/>
    </location>
</feature>
<gene>
    <name evidence="8" type="ORF">JGS22_023300</name>
</gene>
<name>A0A949N7U3_9ACTN</name>
<dbReference type="PANTHER" id="PTHR12918:SF1">
    <property type="entry name" value="CYSTEINE DIOXYGENASE TYPE 1"/>
    <property type="match status" value="1"/>
</dbReference>
<accession>A0A949N7U3</accession>
<feature type="binding site" evidence="6">
    <location>
        <position position="127"/>
    </location>
    <ligand>
        <name>Fe cation</name>
        <dbReference type="ChEBI" id="CHEBI:24875"/>
        <note>catalytic</note>
    </ligand>
</feature>
<dbReference type="PANTHER" id="PTHR12918">
    <property type="entry name" value="CYSTEINE DIOXYGENASE"/>
    <property type="match status" value="1"/>
</dbReference>
<keyword evidence="9" id="KW-1185">Reference proteome</keyword>
<dbReference type="EMBL" id="JAELVF020000004">
    <property type="protein sequence ID" value="MBU7600472.1"/>
    <property type="molecule type" value="Genomic_DNA"/>
</dbReference>
<evidence type="ECO:0000256" key="5">
    <source>
        <dbReference type="ARBA" id="ARBA00023004"/>
    </source>
</evidence>
<dbReference type="InterPro" id="IPR014710">
    <property type="entry name" value="RmlC-like_jellyroll"/>
</dbReference>
<evidence type="ECO:0000256" key="2">
    <source>
        <dbReference type="ARBA" id="ARBA00022723"/>
    </source>
</evidence>
<evidence type="ECO:0000256" key="1">
    <source>
        <dbReference type="ARBA" id="ARBA00006622"/>
    </source>
</evidence>
<dbReference type="InterPro" id="IPR010300">
    <property type="entry name" value="CDO_1"/>
</dbReference>
<dbReference type="GO" id="GO:0008198">
    <property type="term" value="F:ferrous iron binding"/>
    <property type="evidence" value="ECO:0007669"/>
    <property type="project" value="TreeGrafter"/>
</dbReference>
<dbReference type="GO" id="GO:0016702">
    <property type="term" value="F:oxidoreductase activity, acting on single donors with incorporation of molecular oxygen, incorporation of two atoms of oxygen"/>
    <property type="evidence" value="ECO:0007669"/>
    <property type="project" value="InterPro"/>
</dbReference>
<dbReference type="Gene3D" id="2.60.120.10">
    <property type="entry name" value="Jelly Rolls"/>
    <property type="match status" value="1"/>
</dbReference>
<sequence>MSTTLQPAGPTSEPAQGSSLLTPTALSETVRSFAARPELWAAQAEFTTPERFYTRLEVTDAHEVWLLTWLPGQGTEIHDHGGASGAFTVVRGALTERTFPRSPHPVHPTPWELPTGSIRAFGPRHTHRVTNLSAEPAVSIHAYSPALAAMSYYRQLDDGSVELVRTEGVDR</sequence>
<feature type="binding site" evidence="6">
    <location>
        <position position="78"/>
    </location>
    <ligand>
        <name>Fe cation</name>
        <dbReference type="ChEBI" id="CHEBI:24875"/>
        <note>catalytic</note>
    </ligand>
</feature>
<evidence type="ECO:0000256" key="7">
    <source>
        <dbReference type="SAM" id="MobiDB-lite"/>
    </source>
</evidence>
<evidence type="ECO:0000256" key="6">
    <source>
        <dbReference type="PIRSR" id="PIRSR610300-51"/>
    </source>
</evidence>
<comment type="caution">
    <text evidence="8">The sequence shown here is derived from an EMBL/GenBank/DDBJ whole genome shotgun (WGS) entry which is preliminary data.</text>
</comment>
<evidence type="ECO:0000313" key="9">
    <source>
        <dbReference type="Proteomes" id="UP000694501"/>
    </source>
</evidence>
<comment type="similarity">
    <text evidence="1">Belongs to the cysteine dioxygenase family.</text>
</comment>
<evidence type="ECO:0000256" key="4">
    <source>
        <dbReference type="ARBA" id="ARBA00023002"/>
    </source>
</evidence>
<dbReference type="RefSeq" id="WP_211038358.1">
    <property type="nucleotide sequence ID" value="NZ_JAELVF020000004.1"/>
</dbReference>
<dbReference type="AlphaFoldDB" id="A0A949N7U3"/>